<evidence type="ECO:0000313" key="1">
    <source>
        <dbReference type="EMBL" id="VFQ43166.1"/>
    </source>
</evidence>
<dbReference type="Proteomes" id="UP000507962">
    <property type="component" value="Unassembled WGS sequence"/>
</dbReference>
<dbReference type="InterPro" id="IPR013409">
    <property type="entry name" value="CRISPR-assoc_prot_Crn3/Csx3"/>
</dbReference>
<keyword evidence="2" id="KW-1185">Reference proteome</keyword>
<name>A0A4U8YHU0_9BACT</name>
<evidence type="ECO:0000313" key="2">
    <source>
        <dbReference type="Proteomes" id="UP000507962"/>
    </source>
</evidence>
<reference evidence="1 2" key="1">
    <citation type="submission" date="2019-03" db="EMBL/GenBank/DDBJ databases">
        <authorList>
            <person name="Nijsse B."/>
        </authorList>
    </citation>
    <scope>NUCLEOTIDE SEQUENCE [LARGE SCALE GENOMIC DNA]</scope>
    <source>
        <strain evidence="1">Desulfoluna butyratoxydans MSL71</strain>
    </source>
</reference>
<sequence>MGRNTMTQYQIINLSDLFGQTAKLADLDRYITEAARMAGDGNDVVLTGPGPVWLYLAIAHGLHGRARSLTYRSPVTGDVVIFDHNPF</sequence>
<organism evidence="1 2">
    <name type="scientific">Desulfoluna butyratoxydans</name>
    <dbReference type="NCBI Taxonomy" id="231438"/>
    <lineage>
        <taxon>Bacteria</taxon>
        <taxon>Pseudomonadati</taxon>
        <taxon>Thermodesulfobacteriota</taxon>
        <taxon>Desulfobacteria</taxon>
        <taxon>Desulfobacterales</taxon>
        <taxon>Desulfolunaceae</taxon>
        <taxon>Desulfoluna</taxon>
    </lineage>
</organism>
<gene>
    <name evidence="1" type="ORF">MSL71_7940</name>
</gene>
<protein>
    <submittedName>
        <fullName evidence="1">Crispr-associated protein csx3</fullName>
    </submittedName>
</protein>
<accession>A0A4U8YHU0</accession>
<dbReference type="EMBL" id="CAADHO010000001">
    <property type="protein sequence ID" value="VFQ43166.1"/>
    <property type="molecule type" value="Genomic_DNA"/>
</dbReference>
<dbReference type="Pfam" id="PF09620">
    <property type="entry name" value="Cas_csx3"/>
    <property type="match status" value="1"/>
</dbReference>
<proteinExistence type="predicted"/>
<dbReference type="AlphaFoldDB" id="A0A4U8YHU0"/>